<sequence length="137" mass="15746">MDSLGKQGYRFIVSGCISAVFDIGLTYLFQFGFGWAPFYARTIGFIVGTLVAYMINRRWTFGMGASTKRFMQVWLLYGMSYFLNTLIYDYGFHFLDNFVNQYVAATAAFVVAQGVATVINFFVQRWFIFNKNRNGNS</sequence>
<dbReference type="GO" id="GO:0000271">
    <property type="term" value="P:polysaccharide biosynthetic process"/>
    <property type="evidence" value="ECO:0007669"/>
    <property type="project" value="InterPro"/>
</dbReference>
<evidence type="ECO:0000256" key="3">
    <source>
        <dbReference type="ARBA" id="ARBA00022692"/>
    </source>
</evidence>
<feature type="transmembrane region" description="Helical" evidence="6">
    <location>
        <begin position="75"/>
        <end position="95"/>
    </location>
</feature>
<gene>
    <name evidence="8" type="ORF">I6I10_01580</name>
    <name evidence="9" type="ORF">I6J21_01370</name>
</gene>
<feature type="transmembrane region" description="Helical" evidence="6">
    <location>
        <begin position="12"/>
        <end position="32"/>
    </location>
</feature>
<feature type="transmembrane region" description="Helical" evidence="6">
    <location>
        <begin position="101"/>
        <end position="123"/>
    </location>
</feature>
<evidence type="ECO:0000313" key="8">
    <source>
        <dbReference type="EMBL" id="QQB46662.1"/>
    </source>
</evidence>
<dbReference type="EMBL" id="CP069534">
    <property type="protein sequence ID" value="QRP70854.1"/>
    <property type="molecule type" value="Genomic_DNA"/>
</dbReference>
<evidence type="ECO:0000256" key="4">
    <source>
        <dbReference type="ARBA" id="ARBA00022989"/>
    </source>
</evidence>
<dbReference type="Proteomes" id="UP000617681">
    <property type="component" value="Chromosome"/>
</dbReference>
<dbReference type="Proteomes" id="UP000596145">
    <property type="component" value="Chromosome"/>
</dbReference>
<evidence type="ECO:0000256" key="6">
    <source>
        <dbReference type="SAM" id="Phobius"/>
    </source>
</evidence>
<reference evidence="8 10" key="1">
    <citation type="submission" date="2020-12" db="EMBL/GenBank/DDBJ databases">
        <title>FDA dAtabase for Regulatory Grade micrObial Sequences (FDA-ARGOS): Supporting development and validation of Infectious Disease Dx tests.</title>
        <authorList>
            <person name="Sproer C."/>
            <person name="Gronow S."/>
            <person name="Severitt S."/>
            <person name="Schroder I."/>
            <person name="Tallon L."/>
            <person name="Sadzewicz L."/>
            <person name="Zhao X."/>
            <person name="Boylan J."/>
            <person name="Ott S."/>
            <person name="Bowen H."/>
            <person name="Vavikolanu K."/>
            <person name="Mehta A."/>
            <person name="Aluvathingal J."/>
            <person name="Nadendla S."/>
            <person name="Lowell S."/>
            <person name="Myers T."/>
            <person name="Yan Y."/>
            <person name="Sichtig H."/>
        </authorList>
    </citation>
    <scope>NUCLEOTIDE SEQUENCE [LARGE SCALE GENOMIC DNA]</scope>
    <source>
        <strain evidence="8 10">FDAARGOS_1053</strain>
        <strain evidence="9">FDAARGOS_1191</strain>
    </source>
</reference>
<keyword evidence="3 6" id="KW-0812">Transmembrane</keyword>
<comment type="similarity">
    <text evidence="2">Belongs to the GtrA family.</text>
</comment>
<dbReference type="GO" id="GO:0005886">
    <property type="term" value="C:plasma membrane"/>
    <property type="evidence" value="ECO:0007669"/>
    <property type="project" value="TreeGrafter"/>
</dbReference>
<name>A0A7T4EFZ5_9CORY</name>
<comment type="subcellular location">
    <subcellularLocation>
        <location evidence="1">Membrane</location>
        <topology evidence="1">Multi-pass membrane protein</topology>
    </subcellularLocation>
</comment>
<dbReference type="PANTHER" id="PTHR38459:SF6">
    <property type="entry name" value="ARABINOGALACTAN BIOSYNTHESIS RECRUITING PROTEIN RV3789"/>
    <property type="match status" value="1"/>
</dbReference>
<dbReference type="AlphaFoldDB" id="A0A7T4EFZ5"/>
<proteinExistence type="inferred from homology"/>
<dbReference type="OrthoDB" id="3828151at2"/>
<evidence type="ECO:0000256" key="1">
    <source>
        <dbReference type="ARBA" id="ARBA00004141"/>
    </source>
</evidence>
<keyword evidence="4 6" id="KW-1133">Transmembrane helix</keyword>
<dbReference type="InterPro" id="IPR007267">
    <property type="entry name" value="GtrA_DPMS_TM"/>
</dbReference>
<evidence type="ECO:0000313" key="10">
    <source>
        <dbReference type="Proteomes" id="UP000596145"/>
    </source>
</evidence>
<organism evidence="8 10">
    <name type="scientific">Corynebacterium glucuronolyticum</name>
    <dbReference type="NCBI Taxonomy" id="39791"/>
    <lineage>
        <taxon>Bacteria</taxon>
        <taxon>Bacillati</taxon>
        <taxon>Actinomycetota</taxon>
        <taxon>Actinomycetes</taxon>
        <taxon>Mycobacteriales</taxon>
        <taxon>Corynebacteriaceae</taxon>
        <taxon>Corynebacterium</taxon>
    </lineage>
</organism>
<dbReference type="RefSeq" id="WP_005391016.1">
    <property type="nucleotide sequence ID" value="NZ_CP066007.1"/>
</dbReference>
<evidence type="ECO:0000256" key="2">
    <source>
        <dbReference type="ARBA" id="ARBA00009399"/>
    </source>
</evidence>
<dbReference type="GeneID" id="92759000"/>
<keyword evidence="5 6" id="KW-0472">Membrane</keyword>
<dbReference type="Pfam" id="PF04138">
    <property type="entry name" value="GtrA_DPMS_TM"/>
    <property type="match status" value="1"/>
</dbReference>
<evidence type="ECO:0000259" key="7">
    <source>
        <dbReference type="Pfam" id="PF04138"/>
    </source>
</evidence>
<accession>A0A7T4EFZ5</accession>
<protein>
    <submittedName>
        <fullName evidence="8">GtrA family protein</fullName>
    </submittedName>
</protein>
<evidence type="ECO:0000313" key="9">
    <source>
        <dbReference type="EMBL" id="QRP70854.1"/>
    </source>
</evidence>
<feature type="transmembrane region" description="Helical" evidence="6">
    <location>
        <begin position="38"/>
        <end position="55"/>
    </location>
</feature>
<evidence type="ECO:0000256" key="5">
    <source>
        <dbReference type="ARBA" id="ARBA00023136"/>
    </source>
</evidence>
<dbReference type="InterPro" id="IPR051401">
    <property type="entry name" value="GtrA_CellWall_Glycosyl"/>
</dbReference>
<dbReference type="EMBL" id="CP066007">
    <property type="protein sequence ID" value="QQB46662.1"/>
    <property type="molecule type" value="Genomic_DNA"/>
</dbReference>
<dbReference type="PANTHER" id="PTHR38459">
    <property type="entry name" value="PROPHAGE BACTOPRENOL-LINKED GLUCOSE TRANSLOCASE HOMOLOG"/>
    <property type="match status" value="1"/>
</dbReference>
<feature type="domain" description="GtrA/DPMS transmembrane" evidence="7">
    <location>
        <begin position="10"/>
        <end position="129"/>
    </location>
</feature>